<accession>A0ABV8WY81</accession>
<gene>
    <name evidence="1" type="ORF">ACFOY7_10685</name>
</gene>
<dbReference type="SUPFAM" id="SSF52266">
    <property type="entry name" value="SGNH hydrolase"/>
    <property type="match status" value="1"/>
</dbReference>
<dbReference type="RefSeq" id="WP_390252035.1">
    <property type="nucleotide sequence ID" value="NZ_JBHSDT010000004.1"/>
</dbReference>
<keyword evidence="2" id="KW-1185">Reference proteome</keyword>
<organism evidence="1 2">
    <name type="scientific">Gracilibacillus xinjiangensis</name>
    <dbReference type="NCBI Taxonomy" id="1193282"/>
    <lineage>
        <taxon>Bacteria</taxon>
        <taxon>Bacillati</taxon>
        <taxon>Bacillota</taxon>
        <taxon>Bacilli</taxon>
        <taxon>Bacillales</taxon>
        <taxon>Bacillaceae</taxon>
        <taxon>Gracilibacillus</taxon>
    </lineage>
</organism>
<name>A0ABV8WY81_9BACI</name>
<dbReference type="EMBL" id="JBHSDT010000004">
    <property type="protein sequence ID" value="MFC4403546.1"/>
    <property type="molecule type" value="Genomic_DNA"/>
</dbReference>
<comment type="caution">
    <text evidence="1">The sequence shown here is derived from an EMBL/GenBank/DDBJ whole genome shotgun (WGS) entry which is preliminary data.</text>
</comment>
<protein>
    <submittedName>
        <fullName evidence="1">Uncharacterized protein</fullName>
    </submittedName>
</protein>
<reference evidence="2" key="1">
    <citation type="journal article" date="2019" name="Int. J. Syst. Evol. Microbiol.">
        <title>The Global Catalogue of Microorganisms (GCM) 10K type strain sequencing project: providing services to taxonomists for standard genome sequencing and annotation.</title>
        <authorList>
            <consortium name="The Broad Institute Genomics Platform"/>
            <consortium name="The Broad Institute Genome Sequencing Center for Infectious Disease"/>
            <person name="Wu L."/>
            <person name="Ma J."/>
        </authorList>
    </citation>
    <scope>NUCLEOTIDE SEQUENCE [LARGE SCALE GENOMIC DNA]</scope>
    <source>
        <strain evidence="2">CCUG 37865</strain>
    </source>
</reference>
<evidence type="ECO:0000313" key="2">
    <source>
        <dbReference type="Proteomes" id="UP001595882"/>
    </source>
</evidence>
<proteinExistence type="predicted"/>
<sequence>MRSKYKHQILSTFVLMDGFLEDKNFLKNIKDINKFIDGYVFINNKINQNIELNQEFLFLNEQLANNLAEIINMYNNNFLNDLEETFKKTYDIYLLWKTKLSELTKYKVAIIGINKLTSGMDKIIDNQKAEIVNYIDITNKHEGKELLGRKIISLKDIDNISCDYLISVLPQKDIITQLVNSELVDSDFFFDYYYYQNLVMASPEFFIKYSNFINNNKEYSGILTGLSYTQKGVKEEYLEGNFFNFANPAQDIFYDFEMFKYAYSFKEIKDNIKYAIIGLSYYSFHYDLSKSKNKHRTNYYYPIVRDFHNYGFINQVSQYHQTENSLNEIIFHSDHLLRLFEPQKGEFEKQIEETNNLTYNCQNKNEEEILKDIQFIRRDFNKNYPETVEENKLVLSNYLDFLQQKSIKPIIIICPVTKLYQSFAPSRFKEEFYEIMDELRKKYDFQLLDYFNSNAFEDSDFYDPSHINNKGAKKLSLLLNKDIIW</sequence>
<dbReference type="Proteomes" id="UP001595882">
    <property type="component" value="Unassembled WGS sequence"/>
</dbReference>
<evidence type="ECO:0000313" key="1">
    <source>
        <dbReference type="EMBL" id="MFC4403546.1"/>
    </source>
</evidence>